<keyword evidence="1" id="KW-0472">Membrane</keyword>
<gene>
    <name evidence="2" type="ORF">Sylvanvirus21_10</name>
</gene>
<dbReference type="EMBL" id="MK072527">
    <property type="protein sequence ID" value="AYV87058.1"/>
    <property type="molecule type" value="Genomic_DNA"/>
</dbReference>
<proteinExistence type="predicted"/>
<organism evidence="2">
    <name type="scientific">Sylvanvirus sp</name>
    <dbReference type="NCBI Taxonomy" id="2487774"/>
    <lineage>
        <taxon>Viruses</taxon>
    </lineage>
</organism>
<accession>A0A3G5AIT1</accession>
<feature type="transmembrane region" description="Helical" evidence="1">
    <location>
        <begin position="317"/>
        <end position="338"/>
    </location>
</feature>
<name>A0A3G5AIT1_9VIRU</name>
<sequence>MLQKSIFLESLKNLNNNLKSSPNSMDEKNRDDDIDLTTEVNKEIEEETELKEFEKNLREEITHQQEGDLIRELVPPLNPPTTWEDNGIFVLPTFNPIQSLRWYNSIFFISIVSFVPSTAAQGSNYISQAFLSSIWLASAILFSISFVYTNSPFFYPAVITSCLSVIILGSQKLLCIYLNTVIRTEVSIWLYARMHSFRFRLWEEKKVHVAPEHHSQFRNKMLDIVGQTIIKHKSSTVFWSLLDLDNVRSIHNYMASSDILSLVSVPWLECRFAFFKGPVVPFNGWKHSVWRVFSYLVYSFVIFNPMLWVQMQQSNSQLTYCAIQASFVAILFLLYIGGEGLCLSKFLKEIVRQYIKGCAISQFVTMKIAAESRVSSNHPVMLEYYSDFGKIHCGEFQLFVRRALKTLH</sequence>
<keyword evidence="1" id="KW-0812">Transmembrane</keyword>
<evidence type="ECO:0000313" key="2">
    <source>
        <dbReference type="EMBL" id="AYV87058.1"/>
    </source>
</evidence>
<feature type="transmembrane region" description="Helical" evidence="1">
    <location>
        <begin position="292"/>
        <end position="311"/>
    </location>
</feature>
<protein>
    <submittedName>
        <fullName evidence="2">Uncharacterized protein</fullName>
    </submittedName>
</protein>
<reference evidence="2" key="1">
    <citation type="submission" date="2018-10" db="EMBL/GenBank/DDBJ databases">
        <title>Hidden diversity of soil giant viruses.</title>
        <authorList>
            <person name="Schulz F."/>
            <person name="Alteio L."/>
            <person name="Goudeau D."/>
            <person name="Ryan E.M."/>
            <person name="Malmstrom R.R."/>
            <person name="Blanchard J."/>
            <person name="Woyke T."/>
        </authorList>
    </citation>
    <scope>NUCLEOTIDE SEQUENCE</scope>
    <source>
        <strain evidence="2">SYV1</strain>
    </source>
</reference>
<feature type="transmembrane region" description="Helical" evidence="1">
    <location>
        <begin position="153"/>
        <end position="170"/>
    </location>
</feature>
<keyword evidence="1" id="KW-1133">Transmembrane helix</keyword>
<evidence type="ECO:0000256" key="1">
    <source>
        <dbReference type="SAM" id="Phobius"/>
    </source>
</evidence>
<feature type="transmembrane region" description="Helical" evidence="1">
    <location>
        <begin position="125"/>
        <end position="146"/>
    </location>
</feature>